<keyword evidence="2" id="KW-1185">Reference proteome</keyword>
<dbReference type="Proteomes" id="UP000030653">
    <property type="component" value="Unassembled WGS sequence"/>
</dbReference>
<evidence type="ECO:0000313" key="1">
    <source>
        <dbReference type="EMBL" id="EJU04283.1"/>
    </source>
</evidence>
<dbReference type="STRING" id="1858805.M5GFP0"/>
<dbReference type="EMBL" id="JH795858">
    <property type="protein sequence ID" value="EJU04283.1"/>
    <property type="molecule type" value="Genomic_DNA"/>
</dbReference>
<dbReference type="RefSeq" id="XP_040631177.1">
    <property type="nucleotide sequence ID" value="XM_040772115.1"/>
</dbReference>
<evidence type="ECO:0008006" key="3">
    <source>
        <dbReference type="Google" id="ProtNLM"/>
    </source>
</evidence>
<dbReference type="AlphaFoldDB" id="M5GFP0"/>
<name>M5GFP0_DACPD</name>
<dbReference type="GeneID" id="63687177"/>
<accession>M5GFP0</accession>
<dbReference type="OrthoDB" id="2447803at2759"/>
<gene>
    <name evidence="1" type="ORF">DACRYDRAFT_20863</name>
</gene>
<reference evidence="1 2" key="1">
    <citation type="journal article" date="2012" name="Science">
        <title>The Paleozoic origin of enzymatic lignin decomposition reconstructed from 31 fungal genomes.</title>
        <authorList>
            <person name="Floudas D."/>
            <person name="Binder M."/>
            <person name="Riley R."/>
            <person name="Barry K."/>
            <person name="Blanchette R.A."/>
            <person name="Henrissat B."/>
            <person name="Martinez A.T."/>
            <person name="Otillar R."/>
            <person name="Spatafora J.W."/>
            <person name="Yadav J.S."/>
            <person name="Aerts A."/>
            <person name="Benoit I."/>
            <person name="Boyd A."/>
            <person name="Carlson A."/>
            <person name="Copeland A."/>
            <person name="Coutinho P.M."/>
            <person name="de Vries R.P."/>
            <person name="Ferreira P."/>
            <person name="Findley K."/>
            <person name="Foster B."/>
            <person name="Gaskell J."/>
            <person name="Glotzer D."/>
            <person name="Gorecki P."/>
            <person name="Heitman J."/>
            <person name="Hesse C."/>
            <person name="Hori C."/>
            <person name="Igarashi K."/>
            <person name="Jurgens J.A."/>
            <person name="Kallen N."/>
            <person name="Kersten P."/>
            <person name="Kohler A."/>
            <person name="Kuees U."/>
            <person name="Kumar T.K.A."/>
            <person name="Kuo A."/>
            <person name="LaButti K."/>
            <person name="Larrondo L.F."/>
            <person name="Lindquist E."/>
            <person name="Ling A."/>
            <person name="Lombard V."/>
            <person name="Lucas S."/>
            <person name="Lundell T."/>
            <person name="Martin R."/>
            <person name="McLaughlin D.J."/>
            <person name="Morgenstern I."/>
            <person name="Morin E."/>
            <person name="Murat C."/>
            <person name="Nagy L.G."/>
            <person name="Nolan M."/>
            <person name="Ohm R.A."/>
            <person name="Patyshakuliyeva A."/>
            <person name="Rokas A."/>
            <person name="Ruiz-Duenas F.J."/>
            <person name="Sabat G."/>
            <person name="Salamov A."/>
            <person name="Samejima M."/>
            <person name="Schmutz J."/>
            <person name="Slot J.C."/>
            <person name="St John F."/>
            <person name="Stenlid J."/>
            <person name="Sun H."/>
            <person name="Sun S."/>
            <person name="Syed K."/>
            <person name="Tsang A."/>
            <person name="Wiebenga A."/>
            <person name="Young D."/>
            <person name="Pisabarro A."/>
            <person name="Eastwood D.C."/>
            <person name="Martin F."/>
            <person name="Cullen D."/>
            <person name="Grigoriev I.V."/>
            <person name="Hibbett D.S."/>
        </authorList>
    </citation>
    <scope>NUCLEOTIDE SEQUENCE [LARGE SCALE GENOMIC DNA]</scope>
    <source>
        <strain evidence="1 2">DJM-731 SS1</strain>
    </source>
</reference>
<sequence length="527" mass="58775">MLGRDTAGLAMTTQGHASLMSNHALLAGGGTQATRQTSVMDVIELVQLILSFLASPRDLVHMACVAKRYTNIALRLIWETPDFSGDPLSTMVHLFPEPTRTDLLARKDELPRIEHGLFHRFDYYANLVRHLRYWQASNDAFIGLALTASRPGVWLFPRLLSIHVGSDRDSLQIAGTFFSPSLRTVTIDHWDSSDTSAITVTPGITTVLQHVFRLPNLRVLDLLDSVYRNYEGISEIVDALLALISQLVEFYSSDFTFVTSVYDALAQSSRLKGMLFDFSQARDVTTCYTPNDAIRTLGTKFLGLDKIVVRSDVQTAVDVLSNTNHRFRSIDLSIEGSVTIDDLATLTNLVAPSTRELKKFRCGSSQPTVRPNYRSMESALRPLKEMACLRDVQIETSFPATEMISDTDAKLLFPGWPHLRCFILTSDPGRSSTALENGLSSTALSLLSLFIIQQSCRYLCELSLSFVDLLNIPHPSEPHSTRSWQNVEIQFTRSHAHDSGAVIDYVKHLWPNASVWFAECCLSATSH</sequence>
<protein>
    <recommendedName>
        <fullName evidence="3">F-box domain-containing protein</fullName>
    </recommendedName>
</protein>
<proteinExistence type="predicted"/>
<evidence type="ECO:0000313" key="2">
    <source>
        <dbReference type="Proteomes" id="UP000030653"/>
    </source>
</evidence>
<organism evidence="1 2">
    <name type="scientific">Dacryopinax primogenitus (strain DJM 731)</name>
    <name type="common">Brown rot fungus</name>
    <dbReference type="NCBI Taxonomy" id="1858805"/>
    <lineage>
        <taxon>Eukaryota</taxon>
        <taxon>Fungi</taxon>
        <taxon>Dikarya</taxon>
        <taxon>Basidiomycota</taxon>
        <taxon>Agaricomycotina</taxon>
        <taxon>Dacrymycetes</taxon>
        <taxon>Dacrymycetales</taxon>
        <taxon>Dacrymycetaceae</taxon>
        <taxon>Dacryopinax</taxon>
    </lineage>
</organism>
<dbReference type="HOGENOM" id="CLU_556698_0_0_1"/>